<dbReference type="GO" id="GO:0071797">
    <property type="term" value="C:LUBAC complex"/>
    <property type="evidence" value="ECO:0007669"/>
    <property type="project" value="InterPro"/>
</dbReference>
<dbReference type="GO" id="GO:0070530">
    <property type="term" value="F:K63-linked polyubiquitin modification-dependent protein binding"/>
    <property type="evidence" value="ECO:0007669"/>
    <property type="project" value="TreeGrafter"/>
</dbReference>
<keyword evidence="5" id="KW-0833">Ubl conjugation pathway</keyword>
<dbReference type="PROSITE" id="PS51873">
    <property type="entry name" value="TRIAD"/>
    <property type="match status" value="1"/>
</dbReference>
<evidence type="ECO:0000259" key="9">
    <source>
        <dbReference type="PROSITE" id="PS50089"/>
    </source>
</evidence>
<evidence type="ECO:0000256" key="6">
    <source>
        <dbReference type="ARBA" id="ARBA00022833"/>
    </source>
</evidence>
<feature type="compositionally biased region" description="Basic and acidic residues" evidence="8">
    <location>
        <begin position="18"/>
        <end position="54"/>
    </location>
</feature>
<evidence type="ECO:0000256" key="5">
    <source>
        <dbReference type="ARBA" id="ARBA00022786"/>
    </source>
</evidence>
<dbReference type="InterPro" id="IPR044066">
    <property type="entry name" value="TRIAD_supradom"/>
</dbReference>
<dbReference type="PROSITE" id="PS50089">
    <property type="entry name" value="ZF_RING_2"/>
    <property type="match status" value="1"/>
</dbReference>
<accession>A0A5B7CF25</accession>
<dbReference type="InterPro" id="IPR013083">
    <property type="entry name" value="Znf_RING/FYVE/PHD"/>
</dbReference>
<keyword evidence="4 7" id="KW-0863">Zinc-finger</keyword>
<comment type="caution">
    <text evidence="11">The sequence shown here is derived from an EMBL/GenBank/DDBJ whole genome shotgun (WGS) entry which is preliminary data.</text>
</comment>
<evidence type="ECO:0000259" key="10">
    <source>
        <dbReference type="PROSITE" id="PS51873"/>
    </source>
</evidence>
<dbReference type="AlphaFoldDB" id="A0A5B7CF25"/>
<protein>
    <submittedName>
        <fullName evidence="11">E3 ubiquitin-protein ligase RNF31</fullName>
    </submittedName>
</protein>
<dbReference type="GO" id="GO:0008270">
    <property type="term" value="F:zinc ion binding"/>
    <property type="evidence" value="ECO:0007669"/>
    <property type="project" value="UniProtKB-KW"/>
</dbReference>
<name>A0A5B7CF25_PORTR</name>
<dbReference type="OrthoDB" id="9978677at2759"/>
<evidence type="ECO:0000256" key="2">
    <source>
        <dbReference type="ARBA" id="ARBA00022723"/>
    </source>
</evidence>
<evidence type="ECO:0000313" key="11">
    <source>
        <dbReference type="EMBL" id="MPC07848.1"/>
    </source>
</evidence>
<dbReference type="GO" id="GO:0097039">
    <property type="term" value="P:protein linear polyubiquitination"/>
    <property type="evidence" value="ECO:0007669"/>
    <property type="project" value="TreeGrafter"/>
</dbReference>
<dbReference type="GO" id="GO:1990450">
    <property type="term" value="F:linear polyubiquitin binding"/>
    <property type="evidence" value="ECO:0007669"/>
    <property type="project" value="TreeGrafter"/>
</dbReference>
<dbReference type="InterPro" id="IPR001841">
    <property type="entry name" value="Znf_RING"/>
</dbReference>
<evidence type="ECO:0000256" key="7">
    <source>
        <dbReference type="PROSITE-ProRule" id="PRU00175"/>
    </source>
</evidence>
<keyword evidence="1" id="KW-0808">Transferase</keyword>
<dbReference type="InterPro" id="IPR041031">
    <property type="entry name" value="RNF31_C"/>
</dbReference>
<dbReference type="GO" id="GO:0036435">
    <property type="term" value="F:K48-linked polyubiquitin modification-dependent protein binding"/>
    <property type="evidence" value="ECO:0007669"/>
    <property type="project" value="TreeGrafter"/>
</dbReference>
<dbReference type="Gene3D" id="3.30.40.10">
    <property type="entry name" value="Zinc/RING finger domain, C3HC4 (zinc finger)"/>
    <property type="match status" value="1"/>
</dbReference>
<keyword evidence="2" id="KW-0479">Metal-binding</keyword>
<dbReference type="InterPro" id="IPR002867">
    <property type="entry name" value="IBR_dom"/>
</dbReference>
<keyword evidence="12" id="KW-1185">Reference proteome</keyword>
<evidence type="ECO:0000256" key="4">
    <source>
        <dbReference type="ARBA" id="ARBA00022771"/>
    </source>
</evidence>
<dbReference type="PANTHER" id="PTHR16004">
    <property type="entry name" value="RING FINGER PROTEIN 31-RELATED"/>
    <property type="match status" value="1"/>
</dbReference>
<dbReference type="Pfam" id="PF18091">
    <property type="entry name" value="E3_UbLigase_RBR"/>
    <property type="match status" value="1"/>
</dbReference>
<evidence type="ECO:0000313" key="12">
    <source>
        <dbReference type="Proteomes" id="UP000324222"/>
    </source>
</evidence>
<feature type="domain" description="RING-type" evidence="10">
    <location>
        <begin position="141"/>
        <end position="367"/>
    </location>
</feature>
<evidence type="ECO:0000256" key="8">
    <source>
        <dbReference type="SAM" id="MobiDB-lite"/>
    </source>
</evidence>
<feature type="compositionally biased region" description="Polar residues" evidence="8">
    <location>
        <begin position="56"/>
        <end position="65"/>
    </location>
</feature>
<dbReference type="InterPro" id="IPR026254">
    <property type="entry name" value="RNF31-like"/>
</dbReference>
<feature type="region of interest" description="Disordered" evidence="8">
    <location>
        <begin position="1"/>
        <end position="82"/>
    </location>
</feature>
<dbReference type="EMBL" id="VSRR010000010">
    <property type="protein sequence ID" value="MPC07848.1"/>
    <property type="molecule type" value="Genomic_DNA"/>
</dbReference>
<dbReference type="SUPFAM" id="SSF57850">
    <property type="entry name" value="RING/U-box"/>
    <property type="match status" value="2"/>
</dbReference>
<gene>
    <name evidence="11" type="primary">Rnf31</name>
    <name evidence="11" type="ORF">E2C01_000415</name>
</gene>
<dbReference type="PANTHER" id="PTHR16004:SF2">
    <property type="entry name" value="E3 UBIQUITIN-PROTEIN LIGASE LUBEL"/>
    <property type="match status" value="1"/>
</dbReference>
<evidence type="ECO:0000256" key="3">
    <source>
        <dbReference type="ARBA" id="ARBA00022737"/>
    </source>
</evidence>
<evidence type="ECO:0000256" key="1">
    <source>
        <dbReference type="ARBA" id="ARBA00022679"/>
    </source>
</evidence>
<feature type="domain" description="RING-type" evidence="9">
    <location>
        <begin position="145"/>
        <end position="194"/>
    </location>
</feature>
<dbReference type="GO" id="GO:0061630">
    <property type="term" value="F:ubiquitin protein ligase activity"/>
    <property type="evidence" value="ECO:0007669"/>
    <property type="project" value="TreeGrafter"/>
</dbReference>
<keyword evidence="6" id="KW-0862">Zinc</keyword>
<dbReference type="Proteomes" id="UP000324222">
    <property type="component" value="Unassembled WGS sequence"/>
</dbReference>
<dbReference type="Pfam" id="PF01485">
    <property type="entry name" value="IBR"/>
    <property type="match status" value="1"/>
</dbReference>
<reference evidence="11 12" key="1">
    <citation type="submission" date="2019-05" db="EMBL/GenBank/DDBJ databases">
        <title>Another draft genome of Portunus trituberculatus and its Hox gene families provides insights of decapod evolution.</title>
        <authorList>
            <person name="Jeong J.-H."/>
            <person name="Song I."/>
            <person name="Kim S."/>
            <person name="Choi T."/>
            <person name="Kim D."/>
            <person name="Ryu S."/>
            <person name="Kim W."/>
        </authorList>
    </citation>
    <scope>NUCLEOTIDE SEQUENCE [LARGE SCALE GENOMIC DNA]</scope>
    <source>
        <tissue evidence="11">Muscle</tissue>
    </source>
</reference>
<organism evidence="11 12">
    <name type="scientific">Portunus trituberculatus</name>
    <name type="common">Swimming crab</name>
    <name type="synonym">Neptunus trituberculatus</name>
    <dbReference type="NCBI Taxonomy" id="210409"/>
    <lineage>
        <taxon>Eukaryota</taxon>
        <taxon>Metazoa</taxon>
        <taxon>Ecdysozoa</taxon>
        <taxon>Arthropoda</taxon>
        <taxon>Crustacea</taxon>
        <taxon>Multicrustacea</taxon>
        <taxon>Malacostraca</taxon>
        <taxon>Eumalacostraca</taxon>
        <taxon>Eucarida</taxon>
        <taxon>Decapoda</taxon>
        <taxon>Pleocyemata</taxon>
        <taxon>Brachyura</taxon>
        <taxon>Eubrachyura</taxon>
        <taxon>Portunoidea</taxon>
        <taxon>Portunidae</taxon>
        <taxon>Portuninae</taxon>
        <taxon>Portunus</taxon>
    </lineage>
</organism>
<keyword evidence="3" id="KW-0677">Repeat</keyword>
<proteinExistence type="predicted"/>
<dbReference type="SMART" id="SM00647">
    <property type="entry name" value="IBR"/>
    <property type="match status" value="1"/>
</dbReference>
<sequence length="367" mass="42805">MKAPQCKQQIEGLKARPNKKEPDYQEMRELKEKIQVMRRELESRIEESDDRPDTPETPQDEQPTKSPYILIPDTPQEKPPPKEYEQLKFDRTVRRLLAEGRSGTYEKAELAAHLLNLNFDEFDSVSAAEECSSIYTAIQFLQQDCELCAEKYPMRKMVSMLQCTHRCCCDCAKTYFTFQIKAKNIREVRCPFCNEPDLDANEETANEYLNNMDILLKNILDTETHELFQRKLRDWTLMKDPNFRWCNKCSSGFIANPRARKLICPDCKDVTCAQCRLPESPHAYVARLHYTEYLVEKINTHKLDPVSIFDEADLRVCLRRNGKTVPVRRWESEKLYRDKLIKVSTSALLPPLPAACHSHPNATCCYH</sequence>